<dbReference type="InterPro" id="IPR001227">
    <property type="entry name" value="Ac_transferase_dom_sf"/>
</dbReference>
<feature type="region of interest" description="C-terminal hotdog fold" evidence="4">
    <location>
        <begin position="1480"/>
        <end position="1625"/>
    </location>
</feature>
<dbReference type="SMART" id="SM00823">
    <property type="entry name" value="PKS_PP"/>
    <property type="match status" value="2"/>
</dbReference>
<dbReference type="Gene3D" id="3.40.366.10">
    <property type="entry name" value="Malonyl-Coenzyme A Acyl Carrier Protein, domain 2"/>
    <property type="match status" value="2"/>
</dbReference>
<dbReference type="GO" id="GO:0044550">
    <property type="term" value="P:secondary metabolite biosynthetic process"/>
    <property type="evidence" value="ECO:0007669"/>
    <property type="project" value="TreeGrafter"/>
</dbReference>
<dbReference type="InterPro" id="IPR006162">
    <property type="entry name" value="Ppantetheine_attach_site"/>
</dbReference>
<dbReference type="Pfam" id="PF16073">
    <property type="entry name" value="SAT"/>
    <property type="match status" value="1"/>
</dbReference>
<dbReference type="InterPro" id="IPR020806">
    <property type="entry name" value="PKS_PP-bd"/>
</dbReference>
<evidence type="ECO:0000256" key="2">
    <source>
        <dbReference type="ARBA" id="ARBA00022553"/>
    </source>
</evidence>
<dbReference type="PROSITE" id="PS50075">
    <property type="entry name" value="CARRIER"/>
    <property type="match status" value="2"/>
</dbReference>
<evidence type="ECO:0000313" key="10">
    <source>
        <dbReference type="Proteomes" id="UP000801864"/>
    </source>
</evidence>
<evidence type="ECO:0000256" key="1">
    <source>
        <dbReference type="ARBA" id="ARBA00022450"/>
    </source>
</evidence>
<gene>
    <name evidence="9" type="ORF">CFAM422_012180</name>
</gene>
<dbReference type="SUPFAM" id="SSF53474">
    <property type="entry name" value="alpha/beta-Hydrolases"/>
    <property type="match status" value="1"/>
</dbReference>
<dbReference type="NCBIfam" id="TIGR04532">
    <property type="entry name" value="PT_fungal_PKS"/>
    <property type="match status" value="1"/>
</dbReference>
<dbReference type="InterPro" id="IPR029058">
    <property type="entry name" value="AB_hydrolase_fold"/>
</dbReference>
<dbReference type="CDD" id="cd00833">
    <property type="entry name" value="PKS"/>
    <property type="match status" value="1"/>
</dbReference>
<feature type="region of interest" description="N-terminal hotdog fold" evidence="4">
    <location>
        <begin position="1320"/>
        <end position="1453"/>
    </location>
</feature>
<dbReference type="InterPro" id="IPR030918">
    <property type="entry name" value="PT_fungal_PKS"/>
</dbReference>
<feature type="region of interest" description="Disordered" evidence="5">
    <location>
        <begin position="1760"/>
        <end position="1802"/>
    </location>
</feature>
<accession>A0A9P5C6N0</accession>
<feature type="compositionally biased region" description="Low complexity" evidence="5">
    <location>
        <begin position="1761"/>
        <end position="1771"/>
    </location>
</feature>
<dbReference type="InterPro" id="IPR016035">
    <property type="entry name" value="Acyl_Trfase/lysoPLipase"/>
</dbReference>
<keyword evidence="1" id="KW-0596">Phosphopantetheine</keyword>
<dbReference type="InterPro" id="IPR014043">
    <property type="entry name" value="Acyl_transferase_dom"/>
</dbReference>
<dbReference type="PANTHER" id="PTHR43775">
    <property type="entry name" value="FATTY ACID SYNTHASE"/>
    <property type="match status" value="1"/>
</dbReference>
<dbReference type="InterPro" id="IPR050091">
    <property type="entry name" value="PKS_NRPS_Biosynth_Enz"/>
</dbReference>
<dbReference type="InterPro" id="IPR009081">
    <property type="entry name" value="PP-bd_ACP"/>
</dbReference>
<dbReference type="InterPro" id="IPR049900">
    <property type="entry name" value="PKS_mFAS_DH"/>
</dbReference>
<dbReference type="Pfam" id="PF02801">
    <property type="entry name" value="Ketoacyl-synt_C"/>
    <property type="match status" value="1"/>
</dbReference>
<dbReference type="Pfam" id="PF00109">
    <property type="entry name" value="ketoacyl-synt"/>
    <property type="match status" value="1"/>
</dbReference>
<evidence type="ECO:0000256" key="4">
    <source>
        <dbReference type="PROSITE-ProRule" id="PRU01363"/>
    </source>
</evidence>
<dbReference type="Pfam" id="PF00698">
    <property type="entry name" value="Acyl_transf_1"/>
    <property type="match status" value="1"/>
</dbReference>
<dbReference type="PANTHER" id="PTHR43775:SF45">
    <property type="entry name" value="CONIDIAL PIGMENT POLYKETIDE SYNTHASE ALB1"/>
    <property type="match status" value="1"/>
</dbReference>
<dbReference type="Gene3D" id="3.40.50.1820">
    <property type="entry name" value="alpha/beta hydrolase"/>
    <property type="match status" value="1"/>
</dbReference>
<keyword evidence="3" id="KW-0808">Transferase</keyword>
<dbReference type="Pfam" id="PF00550">
    <property type="entry name" value="PP-binding"/>
    <property type="match status" value="2"/>
</dbReference>
<dbReference type="SUPFAM" id="SSF53901">
    <property type="entry name" value="Thiolase-like"/>
    <property type="match status" value="1"/>
</dbReference>
<dbReference type="InterPro" id="IPR018201">
    <property type="entry name" value="Ketoacyl_synth_AS"/>
</dbReference>
<dbReference type="GO" id="GO:0004312">
    <property type="term" value="F:fatty acid synthase activity"/>
    <property type="evidence" value="ECO:0007669"/>
    <property type="project" value="TreeGrafter"/>
</dbReference>
<dbReference type="SMART" id="SM00825">
    <property type="entry name" value="PKS_KS"/>
    <property type="match status" value="1"/>
</dbReference>
<dbReference type="InterPro" id="IPR001031">
    <property type="entry name" value="Thioesterase"/>
</dbReference>
<dbReference type="Proteomes" id="UP000801864">
    <property type="component" value="Unassembled WGS sequence"/>
</dbReference>
<dbReference type="PROSITE" id="PS00012">
    <property type="entry name" value="PHOSPHOPANTETHEINE"/>
    <property type="match status" value="2"/>
</dbReference>
<dbReference type="SMART" id="SM00827">
    <property type="entry name" value="PKS_AT"/>
    <property type="match status" value="1"/>
</dbReference>
<evidence type="ECO:0000313" key="9">
    <source>
        <dbReference type="EMBL" id="KAF3057751.1"/>
    </source>
</evidence>
<dbReference type="InterPro" id="IPR032088">
    <property type="entry name" value="SAT"/>
</dbReference>
<proteinExistence type="predicted"/>
<dbReference type="Pfam" id="PF00975">
    <property type="entry name" value="Thioesterase"/>
    <property type="match status" value="1"/>
</dbReference>
<evidence type="ECO:0000259" key="8">
    <source>
        <dbReference type="PROSITE" id="PS52019"/>
    </source>
</evidence>
<feature type="active site" description="Proton donor; for dehydratase activity" evidence="4">
    <location>
        <position position="1539"/>
    </location>
</feature>
<dbReference type="GO" id="GO:0006633">
    <property type="term" value="P:fatty acid biosynthetic process"/>
    <property type="evidence" value="ECO:0007669"/>
    <property type="project" value="InterPro"/>
</dbReference>
<feature type="compositionally biased region" description="Polar residues" evidence="5">
    <location>
        <begin position="1772"/>
        <end position="1802"/>
    </location>
</feature>
<dbReference type="SUPFAM" id="SSF55048">
    <property type="entry name" value="Probable ACP-binding domain of malonyl-CoA ACP transacylase"/>
    <property type="match status" value="1"/>
</dbReference>
<feature type="active site" description="Proton acceptor; for dehydratase activity" evidence="4">
    <location>
        <position position="1352"/>
    </location>
</feature>
<dbReference type="PROSITE" id="PS00606">
    <property type="entry name" value="KS3_1"/>
    <property type="match status" value="1"/>
</dbReference>
<keyword evidence="2" id="KW-0597">Phosphoprotein</keyword>
<evidence type="ECO:0000256" key="3">
    <source>
        <dbReference type="ARBA" id="ARBA00022679"/>
    </source>
</evidence>
<dbReference type="EMBL" id="QLNT01000028">
    <property type="protein sequence ID" value="KAF3057751.1"/>
    <property type="molecule type" value="Genomic_DNA"/>
</dbReference>
<feature type="domain" description="Carrier" evidence="6">
    <location>
        <begin position="1800"/>
        <end position="1877"/>
    </location>
</feature>
<dbReference type="InterPro" id="IPR016036">
    <property type="entry name" value="Malonyl_transacylase_ACP-bd"/>
</dbReference>
<feature type="domain" description="PKS/mFAS DH" evidence="8">
    <location>
        <begin position="1320"/>
        <end position="1625"/>
    </location>
</feature>
<dbReference type="InterPro" id="IPR014030">
    <property type="entry name" value="Ketoacyl_synth_N"/>
</dbReference>
<dbReference type="InterPro" id="IPR016039">
    <property type="entry name" value="Thiolase-like"/>
</dbReference>
<dbReference type="FunFam" id="3.10.129.110:FF:000001">
    <property type="entry name" value="Sterigmatocystin biosynthesis polyketide synthase"/>
    <property type="match status" value="1"/>
</dbReference>
<dbReference type="SUPFAM" id="SSF52151">
    <property type="entry name" value="FabD/lysophospholipase-like"/>
    <property type="match status" value="1"/>
</dbReference>
<dbReference type="Gene3D" id="1.10.1200.10">
    <property type="entry name" value="ACP-like"/>
    <property type="match status" value="2"/>
</dbReference>
<reference evidence="9 10" key="1">
    <citation type="submission" date="2018-06" db="EMBL/GenBank/DDBJ databases">
        <title>Genome analysis of cellulolytic fungus Trichoderma lentiforme CFAM-422.</title>
        <authorList>
            <person name="Steindorff A.S."/>
            <person name="Formighieri E.F."/>
            <person name="Midorikawa G.E.O."/>
            <person name="Tamietti M.S."/>
            <person name="Ramos E.Z."/>
            <person name="Silva A.S."/>
            <person name="Bon E.P.S."/>
            <person name="Mendes T.D."/>
            <person name="Damaso M.C.T."/>
            <person name="Favaro L.C.L."/>
        </authorList>
    </citation>
    <scope>NUCLEOTIDE SEQUENCE [LARGE SCALE GENOMIC DNA]</scope>
    <source>
        <strain evidence="9 10">CFAM-422</strain>
    </source>
</reference>
<dbReference type="GO" id="GO:0031177">
    <property type="term" value="F:phosphopantetheine binding"/>
    <property type="evidence" value="ECO:0007669"/>
    <property type="project" value="InterPro"/>
</dbReference>
<dbReference type="Gene3D" id="3.30.70.3290">
    <property type="match status" value="1"/>
</dbReference>
<dbReference type="FunFam" id="3.40.47.10:FF:000031">
    <property type="entry name" value="Sterigmatocystin biosynthesis polyketide synthase"/>
    <property type="match status" value="1"/>
</dbReference>
<dbReference type="PROSITE" id="PS52004">
    <property type="entry name" value="KS3_2"/>
    <property type="match status" value="1"/>
</dbReference>
<dbReference type="SUPFAM" id="SSF47336">
    <property type="entry name" value="ACP-like"/>
    <property type="match status" value="2"/>
</dbReference>
<evidence type="ECO:0000259" key="6">
    <source>
        <dbReference type="PROSITE" id="PS50075"/>
    </source>
</evidence>
<evidence type="ECO:0000256" key="5">
    <source>
        <dbReference type="SAM" id="MobiDB-lite"/>
    </source>
</evidence>
<name>A0A9P5C6N0_9HYPO</name>
<dbReference type="PROSITE" id="PS52019">
    <property type="entry name" value="PKS_MFAS_DH"/>
    <property type="match status" value="1"/>
</dbReference>
<dbReference type="InterPro" id="IPR036736">
    <property type="entry name" value="ACP-like_sf"/>
</dbReference>
<organism evidence="9 10">
    <name type="scientific">Trichoderma lentiforme</name>
    <dbReference type="NCBI Taxonomy" id="1567552"/>
    <lineage>
        <taxon>Eukaryota</taxon>
        <taxon>Fungi</taxon>
        <taxon>Dikarya</taxon>
        <taxon>Ascomycota</taxon>
        <taxon>Pezizomycotina</taxon>
        <taxon>Sordariomycetes</taxon>
        <taxon>Hypocreomycetidae</taxon>
        <taxon>Hypocreales</taxon>
        <taxon>Hypocreaceae</taxon>
        <taxon>Trichoderma</taxon>
    </lineage>
</organism>
<keyword evidence="10" id="KW-1185">Reference proteome</keyword>
<sequence length="2166" mass="237908">MESMTMSGPSTSTDAVQVFVFGDQSSCSLSNLQLLLLKKNNPYLTSFIEQANYILRHEIAQLTAAERQSFPAFSSIQNLVARGIKNKKEKNAAFESTLATIYQICCFINAARLLTTRSYFGDGQHAYPIGSNSYVSGLCIGALTAAAISSSKSLSELVQTGVDAVRVSLRVGLLVARTAALFGRPESGSTSSWSYVVSESQFPLELAEKAITSYREKANIPPLSSPYVSAKGQNSWTVSGPPAIVQHFLKSSQLGETLKFSPIAVHAPFHAPHIFTVEDVEHIIQGVGSVSDLSGKISFISSSFSRKSPSEKKFKDLLYHAVEGILILPLDLGEAAGNIQQVLTTGSMSQCALFQISTNFCQSLKTSFEPAVSKRVVVVDSIMEAIAAGPEPTARNSAKHSESKIAIIGMSGRFPESADIESFWDLLYQGLDVHRPVPPDRYNGEMYYDPTGKKKNTSKINHGCWINEPGLFDAKFFNISPKEAEQSDPGQRLALATAYEALEMAGVVADRTPSTQRDRVGVFYGMTSDDYREVSCGQNVDTYFIPGGNRAFTPGKINYFFKYCGPSVSVDTACSSSLAAIHLACNSIWRNECDMAIAGGTNVMSNPDSFAGLDRGHFLSATGNCNTFDDAADGYCRADAVGTVVLKRLDDAIADHDPILGVILGALTNHSAESVSITRPHCGAQEEIFSKLLSETGVHPHEVSYIEMHGTGTQAGDATEMSSVLSCFAPSTKRLPHESLHLGSTKANVGHSESASGVTALIKVLMMMEKNMIPPHCGIKGKINHKFPTDLKERNVHIAFKPTEWKRRAEFNNIRRTFVNNFSAAGGNTALILEDYPELTRSSLQDPRTAHVVTISAKSIPSLKGNIQKMRAYVQQNMSTEGFLAKLAYTTTARRMHHPFRVAITAASSEQLLDALNDEVKKDSYKRSPEAPVAFVFSGQGSQYSAMGQHLLQFATFRDEINSYDMLAQRHGFPSIMPLIDGSVNIDDLEPLVIQLGTTCVQMALASLWESLGMKPTYVLGHSLGHYAALKAAGVLTASDTIYLVGMRARLLQDRCTKGSHAMLAIRSSVDHVQSYLDASIYDIACVNGPQDTVVSGRVDDIESLSQKLAADGVKATKVNVPFAFHSAQVDPVLEELEKIASHVTFHPARVPIGCPLLAKTSLVGETPFFDAKHISRHCREAVNFRDVLQSARDDCLVSDKTVWIELGPHTVCAAMMKANLGQEIIAVPSLMRNKDGWQTLSSTLSTLYGQGLSIAWDEFHHDFEACKEVLRLPAYSWDNKRYWIEYVYDWLLTRGDPPLQIEAAPLPAPTSTFSTASVHRIVGEGVDNGKLTITAECEFTSEQLHEVVYGHVVNGNRVCSSSLYTDFGVTLGMYVLEKYRMDLKDYAVDVQKMVINKPLVHKEGPQMLLRIDIKHDMNGSDTAIMSIYSVNAKGTKTVDHAKSTLYFGQPKVWLQNWESPQYYVERSIDWLKEKADAGLNSRLSSGVIYKLFSSLVDYSNAYKGMQEAIINADDFEATALVRFQVDEGNFRCNPMWVDCCGHLAGFLMNGHSKTPKDQVYINHGWDTFRTVRKFHKDKTYRTYVRMRPYEGTIYAGDVYIFDDEGIVGVCGNIKFQGISRKVLDSAMPPPKAANEPQVTTRLTTAAVKEVPKTAAIAEPLSRAVGNGQIEPMKLDAALKSASAARDPMQAVRKIVAEEIGIPLASVQDDLDFTDYGVDSLLSLNISGRLREELDIDVPSSVFETCPTLADFAAHLGFNTSSSDESSEQSSVFDTMSPTSEPFGSISNATTPPARSQRESLSTSMGKDMAAILAEEIGVSASEIMNGADLGELGMDSLMSLTVLGRLREELELELEDDFFISHPTFESFQYLFQQELEQEIVQEVAQVVEEVMPKMSAELQKYRATSTLLQGSPKTATYILFLFPDGSGSATSYGPIDAIGKDVCVYGLNCPWLKDAEKLVTFGLKGLASLYVQEIRRRIPHGPYNVGGWSAGGICAYEAAIQFTREGETVQRLILLDSPNPIGLEKLPARLFDFINGLGLFGSGKAPDWLLAHFLAFIDALDEWKPVPWEKAVDGKAPAPKTFILWAEDGVCKNTTERPEYRDDDPREMRWLLEQRTNFGGNNWDVLLGERNLNIKRIQDANHFTMLHKGKNTERVAAFIKSSFA</sequence>
<feature type="domain" description="Carrier" evidence="6">
    <location>
        <begin position="1683"/>
        <end position="1760"/>
    </location>
</feature>
<feature type="domain" description="Ketosynthase family 3 (KS3)" evidence="7">
    <location>
        <begin position="402"/>
        <end position="835"/>
    </location>
</feature>
<dbReference type="Pfam" id="PF22621">
    <property type="entry name" value="CurL-like_PKS_C"/>
    <property type="match status" value="1"/>
</dbReference>
<dbReference type="InterPro" id="IPR014031">
    <property type="entry name" value="Ketoacyl_synth_C"/>
</dbReference>
<dbReference type="Gene3D" id="3.10.129.110">
    <property type="entry name" value="Polyketide synthase dehydratase"/>
    <property type="match status" value="1"/>
</dbReference>
<dbReference type="InterPro" id="IPR020841">
    <property type="entry name" value="PKS_Beta-ketoAc_synthase_dom"/>
</dbReference>
<dbReference type="InterPro" id="IPR042104">
    <property type="entry name" value="PKS_dehydratase_sf"/>
</dbReference>
<protein>
    <submittedName>
        <fullName evidence="9">Conidial pigment polyketide synthase alb1</fullName>
    </submittedName>
</protein>
<evidence type="ECO:0000259" key="7">
    <source>
        <dbReference type="PROSITE" id="PS52004"/>
    </source>
</evidence>
<dbReference type="Gene3D" id="3.40.47.10">
    <property type="match status" value="1"/>
</dbReference>
<comment type="caution">
    <text evidence="9">The sequence shown here is derived from an EMBL/GenBank/DDBJ whole genome shotgun (WGS) entry which is preliminary data.</text>
</comment>
<dbReference type="FunFam" id="3.40.50.1820:FF:000116">
    <property type="entry name" value="Sterigmatocystin biosynthesis polyketide synthase"/>
    <property type="match status" value="1"/>
</dbReference>
<dbReference type="FunFam" id="1.10.1200.10:FF:000011">
    <property type="entry name" value="Sterigmatocystin biosynthesis polyketide synthase"/>
    <property type="match status" value="1"/>
</dbReference>
<dbReference type="GO" id="GO:0004315">
    <property type="term" value="F:3-oxoacyl-[acyl-carrier-protein] synthase activity"/>
    <property type="evidence" value="ECO:0007669"/>
    <property type="project" value="InterPro"/>
</dbReference>